<name>A0A401SPK3_CHIPU</name>
<dbReference type="SMART" id="SM00554">
    <property type="entry name" value="FAS1"/>
    <property type="match status" value="1"/>
</dbReference>
<accession>A0A401SPK3</accession>
<comment type="caution">
    <text evidence="8">The sequence shown here is derived from an EMBL/GenBank/DDBJ whole genome shotgun (WGS) entry which is preliminary data.</text>
</comment>
<keyword evidence="9" id="KW-1185">Reference proteome</keyword>
<dbReference type="AlphaFoldDB" id="A0A401SPK3"/>
<feature type="compositionally biased region" description="Basic and acidic residues" evidence="5">
    <location>
        <begin position="245"/>
        <end position="255"/>
    </location>
</feature>
<evidence type="ECO:0000256" key="6">
    <source>
        <dbReference type="SAM" id="Phobius"/>
    </source>
</evidence>
<dbReference type="PANTHER" id="PTHR24038:SF0">
    <property type="entry name" value="STABILIN-2"/>
    <property type="match status" value="1"/>
</dbReference>
<dbReference type="Proteomes" id="UP000287033">
    <property type="component" value="Unassembled WGS sequence"/>
</dbReference>
<dbReference type="OMA" id="WDIEATN"/>
<keyword evidence="3" id="KW-1015">Disulfide bond</keyword>
<dbReference type="Gene3D" id="2.30.180.10">
    <property type="entry name" value="FAS1 domain"/>
    <property type="match status" value="1"/>
</dbReference>
<dbReference type="PANTHER" id="PTHR24038">
    <property type="entry name" value="STABILIN"/>
    <property type="match status" value="1"/>
</dbReference>
<dbReference type="InterPro" id="IPR000782">
    <property type="entry name" value="FAS1_domain"/>
</dbReference>
<evidence type="ECO:0000313" key="9">
    <source>
        <dbReference type="Proteomes" id="UP000287033"/>
    </source>
</evidence>
<dbReference type="PROSITE" id="PS50213">
    <property type="entry name" value="FAS1"/>
    <property type="match status" value="1"/>
</dbReference>
<keyword evidence="4" id="KW-0325">Glycoprotein</keyword>
<keyword evidence="2 6" id="KW-0472">Membrane</keyword>
<evidence type="ECO:0000259" key="7">
    <source>
        <dbReference type="PROSITE" id="PS50213"/>
    </source>
</evidence>
<sequence length="264" mass="29349">MKDVQCTCKKGYVGNGYSCNGNLLQVLTSIDKFSTFLTKLLNYSNTTENGRRFVEVLTDLSVKGTLFVPVNSGFHENVTLSGRDIEYHFSNLSTYIYHKMENGTLILSTIGHTLLITMAKNTLPPSTEFNQQVGKLVNDRPIVAWDIVASNGIIHAIDKPLQAPLEPVKPHAVHTGTGVGIFFACALVIAALAVAMYFYHKHQRGPFRFQYFKSEEGEGVSSFDDSVPNRFSNPMYNKFTNSTDSGKDPFCDEYHLGTNNGDQQ</sequence>
<evidence type="ECO:0000256" key="3">
    <source>
        <dbReference type="ARBA" id="ARBA00023157"/>
    </source>
</evidence>
<feature type="region of interest" description="Disordered" evidence="5">
    <location>
        <begin position="238"/>
        <end position="264"/>
    </location>
</feature>
<dbReference type="GO" id="GO:0016020">
    <property type="term" value="C:membrane"/>
    <property type="evidence" value="ECO:0007669"/>
    <property type="project" value="UniProtKB-SubCell"/>
</dbReference>
<feature type="transmembrane region" description="Helical" evidence="6">
    <location>
        <begin position="179"/>
        <end position="199"/>
    </location>
</feature>
<dbReference type="OrthoDB" id="286301at2759"/>
<dbReference type="STRING" id="137246.A0A401SPK3"/>
<dbReference type="SUPFAM" id="SSF82153">
    <property type="entry name" value="FAS1 domain"/>
    <property type="match status" value="1"/>
</dbReference>
<evidence type="ECO:0000256" key="5">
    <source>
        <dbReference type="SAM" id="MobiDB-lite"/>
    </source>
</evidence>
<evidence type="ECO:0000256" key="4">
    <source>
        <dbReference type="ARBA" id="ARBA00023180"/>
    </source>
</evidence>
<dbReference type="InterPro" id="IPR036378">
    <property type="entry name" value="FAS1_dom_sf"/>
</dbReference>
<feature type="domain" description="FAS1" evidence="7">
    <location>
        <begin position="20"/>
        <end position="161"/>
    </location>
</feature>
<reference evidence="8 9" key="1">
    <citation type="journal article" date="2018" name="Nat. Ecol. Evol.">
        <title>Shark genomes provide insights into elasmobranch evolution and the origin of vertebrates.</title>
        <authorList>
            <person name="Hara Y"/>
            <person name="Yamaguchi K"/>
            <person name="Onimaru K"/>
            <person name="Kadota M"/>
            <person name="Koyanagi M"/>
            <person name="Keeley SD"/>
            <person name="Tatsumi K"/>
            <person name="Tanaka K"/>
            <person name="Motone F"/>
            <person name="Kageyama Y"/>
            <person name="Nozu R"/>
            <person name="Adachi N"/>
            <person name="Nishimura O"/>
            <person name="Nakagawa R"/>
            <person name="Tanegashima C"/>
            <person name="Kiyatake I"/>
            <person name="Matsumoto R"/>
            <person name="Murakumo K"/>
            <person name="Nishida K"/>
            <person name="Terakita A"/>
            <person name="Kuratani S"/>
            <person name="Sato K"/>
            <person name="Hyodo S Kuraku.S."/>
        </authorList>
    </citation>
    <scope>NUCLEOTIDE SEQUENCE [LARGE SCALE GENOMIC DNA]</scope>
</reference>
<evidence type="ECO:0000256" key="2">
    <source>
        <dbReference type="ARBA" id="ARBA00023136"/>
    </source>
</evidence>
<comment type="subcellular location">
    <subcellularLocation>
        <location evidence="1">Membrane</location>
    </subcellularLocation>
</comment>
<keyword evidence="6" id="KW-0812">Transmembrane</keyword>
<evidence type="ECO:0000313" key="8">
    <source>
        <dbReference type="EMBL" id="GCC32312.1"/>
    </source>
</evidence>
<gene>
    <name evidence="8" type="ORF">chiPu_0010773</name>
</gene>
<proteinExistence type="predicted"/>
<evidence type="ECO:0000256" key="1">
    <source>
        <dbReference type="ARBA" id="ARBA00004370"/>
    </source>
</evidence>
<dbReference type="Pfam" id="PF02469">
    <property type="entry name" value="Fasciclin"/>
    <property type="match status" value="1"/>
</dbReference>
<dbReference type="EMBL" id="BEZZ01000425">
    <property type="protein sequence ID" value="GCC32312.1"/>
    <property type="molecule type" value="Genomic_DNA"/>
</dbReference>
<organism evidence="8 9">
    <name type="scientific">Chiloscyllium punctatum</name>
    <name type="common">Brownbanded bambooshark</name>
    <name type="synonym">Hemiscyllium punctatum</name>
    <dbReference type="NCBI Taxonomy" id="137246"/>
    <lineage>
        <taxon>Eukaryota</taxon>
        <taxon>Metazoa</taxon>
        <taxon>Chordata</taxon>
        <taxon>Craniata</taxon>
        <taxon>Vertebrata</taxon>
        <taxon>Chondrichthyes</taxon>
        <taxon>Elasmobranchii</taxon>
        <taxon>Galeomorphii</taxon>
        <taxon>Galeoidea</taxon>
        <taxon>Orectolobiformes</taxon>
        <taxon>Hemiscylliidae</taxon>
        <taxon>Chiloscyllium</taxon>
    </lineage>
</organism>
<protein>
    <recommendedName>
        <fullName evidence="7">FAS1 domain-containing protein</fullName>
    </recommendedName>
</protein>
<keyword evidence="6" id="KW-1133">Transmembrane helix</keyword>